<keyword evidence="11" id="KW-1185">Reference proteome</keyword>
<evidence type="ECO:0000313" key="11">
    <source>
        <dbReference type="Proteomes" id="UP000822688"/>
    </source>
</evidence>
<keyword evidence="2" id="KW-0805">Transcription regulation</keyword>
<dbReference type="GO" id="GO:0003700">
    <property type="term" value="F:DNA-binding transcription factor activity"/>
    <property type="evidence" value="ECO:0007669"/>
    <property type="project" value="InterPro"/>
</dbReference>
<dbReference type="InterPro" id="IPR036955">
    <property type="entry name" value="AP2/ERF_dom_sf"/>
</dbReference>
<evidence type="ECO:0000256" key="8">
    <source>
        <dbReference type="SAM" id="MobiDB-lite"/>
    </source>
</evidence>
<dbReference type="AlphaFoldDB" id="A0A8T0GTZ6"/>
<comment type="subcellular location">
    <subcellularLocation>
        <location evidence="1">Nucleus</location>
    </subcellularLocation>
</comment>
<dbReference type="InterPro" id="IPR045277">
    <property type="entry name" value="DRE1A-I"/>
</dbReference>
<sequence length="502" mass="56044">MALAIDTRYLLERWIPDQEDYLDAYAGSKGRFQLHRVCAHATVVHNCSTIKPRHFNQDVEQAALNWQADPDDDLHEVEVFHHLKQLAATSPLIPELPQQYANRTTLVASVQSPTFLARMQGLPPNCSYHRYSVKMIMEDKGNGHTYGSKTTLSEVIPDVARRGRLWACVNDPKIVWASTADHCDLLLVWHIQLDFVDIYSPRIHPDSSPSKRRRTLNSFQQVPSCSEEDISPESSLPEVKRFKGVRYRRERRTWVAEMKPPKSRNKFSFGDFKTQTEAARAVDAAFHYFGKPLNFADTPQILSTLPTATGLNEEAKLKHVKQQAKWLASIVSTLPSSPILPVTSAGASAESEPFEISESSTICTSGFRSFSEITSALSCGGTDEADDGVSQPDPMASFVVNEVEDMEPNFTATDHGCVVNEFEGSQSMVIIDPCDTAIGPEYSTGTRSNFLSSSGVEQPYKIQRMCMDFLILSPPAPTLQMRSPRTRHGDAADVLWSSRNMQ</sequence>
<name>A0A8T0GTZ6_CERPU</name>
<comment type="similarity">
    <text evidence="7">Belongs to the AP2/ERF transcription factor family. ERF subfamily.</text>
</comment>
<dbReference type="GO" id="GO:0003677">
    <property type="term" value="F:DNA binding"/>
    <property type="evidence" value="ECO:0007669"/>
    <property type="project" value="UniProtKB-KW"/>
</dbReference>
<reference evidence="10" key="1">
    <citation type="submission" date="2020-06" db="EMBL/GenBank/DDBJ databases">
        <title>WGS assembly of Ceratodon purpureus strain R40.</title>
        <authorList>
            <person name="Carey S.B."/>
            <person name="Jenkins J."/>
            <person name="Shu S."/>
            <person name="Lovell J.T."/>
            <person name="Sreedasyam A."/>
            <person name="Maumus F."/>
            <person name="Tiley G.P."/>
            <person name="Fernandez-Pozo N."/>
            <person name="Barry K."/>
            <person name="Chen C."/>
            <person name="Wang M."/>
            <person name="Lipzen A."/>
            <person name="Daum C."/>
            <person name="Saski C.A."/>
            <person name="Payton A.C."/>
            <person name="Mcbreen J.C."/>
            <person name="Conrad R.E."/>
            <person name="Kollar L.M."/>
            <person name="Olsson S."/>
            <person name="Huttunen S."/>
            <person name="Landis J.B."/>
            <person name="Wickett N.J."/>
            <person name="Johnson M.G."/>
            <person name="Rensing S.A."/>
            <person name="Grimwood J."/>
            <person name="Schmutz J."/>
            <person name="Mcdaniel S.F."/>
        </authorList>
    </citation>
    <scope>NUCLEOTIDE SEQUENCE</scope>
    <source>
        <strain evidence="10">R40</strain>
    </source>
</reference>
<dbReference type="PANTHER" id="PTHR31839:SF2">
    <property type="entry name" value="DEHYDRATION-RESPONSIVE ELEMENT-BINDING PROTEIN 1D"/>
    <property type="match status" value="1"/>
</dbReference>
<dbReference type="InterPro" id="IPR016177">
    <property type="entry name" value="DNA-bd_dom_sf"/>
</dbReference>
<evidence type="ECO:0000256" key="6">
    <source>
        <dbReference type="ARBA" id="ARBA00023242"/>
    </source>
</evidence>
<dbReference type="GO" id="GO:0005634">
    <property type="term" value="C:nucleus"/>
    <property type="evidence" value="ECO:0007669"/>
    <property type="project" value="UniProtKB-SubCell"/>
</dbReference>
<dbReference type="PANTHER" id="PTHR31839">
    <property type="entry name" value="DEHYDRATION-RESPONSIVE ELEMENT-BINDING PROTEIN 1D"/>
    <property type="match status" value="1"/>
</dbReference>
<evidence type="ECO:0000256" key="3">
    <source>
        <dbReference type="ARBA" id="ARBA00023125"/>
    </source>
</evidence>
<feature type="region of interest" description="Disordered" evidence="8">
    <location>
        <begin position="205"/>
        <end position="232"/>
    </location>
</feature>
<evidence type="ECO:0000256" key="2">
    <source>
        <dbReference type="ARBA" id="ARBA00023015"/>
    </source>
</evidence>
<gene>
    <name evidence="10" type="ORF">KC19_9G095500</name>
</gene>
<evidence type="ECO:0000256" key="4">
    <source>
        <dbReference type="ARBA" id="ARBA00023159"/>
    </source>
</evidence>
<evidence type="ECO:0000256" key="5">
    <source>
        <dbReference type="ARBA" id="ARBA00023163"/>
    </source>
</evidence>
<evidence type="ECO:0000256" key="7">
    <source>
        <dbReference type="ARBA" id="ARBA00024343"/>
    </source>
</evidence>
<organism evidence="10 11">
    <name type="scientific">Ceratodon purpureus</name>
    <name type="common">Fire moss</name>
    <name type="synonym">Dicranum purpureum</name>
    <dbReference type="NCBI Taxonomy" id="3225"/>
    <lineage>
        <taxon>Eukaryota</taxon>
        <taxon>Viridiplantae</taxon>
        <taxon>Streptophyta</taxon>
        <taxon>Embryophyta</taxon>
        <taxon>Bryophyta</taxon>
        <taxon>Bryophytina</taxon>
        <taxon>Bryopsida</taxon>
        <taxon>Dicranidae</taxon>
        <taxon>Pseudoditrichales</taxon>
        <taxon>Ditrichaceae</taxon>
        <taxon>Ceratodon</taxon>
    </lineage>
</organism>
<dbReference type="SMART" id="SM00380">
    <property type="entry name" value="AP2"/>
    <property type="match status" value="1"/>
</dbReference>
<dbReference type="PROSITE" id="PS51032">
    <property type="entry name" value="AP2_ERF"/>
    <property type="match status" value="1"/>
</dbReference>
<proteinExistence type="inferred from homology"/>
<feature type="domain" description="AP2/ERF" evidence="9">
    <location>
        <begin position="241"/>
        <end position="299"/>
    </location>
</feature>
<dbReference type="Proteomes" id="UP000822688">
    <property type="component" value="Chromosome 9"/>
</dbReference>
<keyword evidence="5" id="KW-0804">Transcription</keyword>
<evidence type="ECO:0000313" key="10">
    <source>
        <dbReference type="EMBL" id="KAG0561829.1"/>
    </source>
</evidence>
<evidence type="ECO:0000259" key="9">
    <source>
        <dbReference type="PROSITE" id="PS51032"/>
    </source>
</evidence>
<comment type="caution">
    <text evidence="10">The sequence shown here is derived from an EMBL/GenBank/DDBJ whole genome shotgun (WGS) entry which is preliminary data.</text>
</comment>
<feature type="region of interest" description="Disordered" evidence="8">
    <location>
        <begin position="478"/>
        <end position="502"/>
    </location>
</feature>
<keyword evidence="3" id="KW-0238">DNA-binding</keyword>
<accession>A0A8T0GTZ6</accession>
<keyword evidence="6" id="KW-0539">Nucleus</keyword>
<dbReference type="Gene3D" id="3.30.730.10">
    <property type="entry name" value="AP2/ERF domain"/>
    <property type="match status" value="1"/>
</dbReference>
<dbReference type="EMBL" id="CM026430">
    <property type="protein sequence ID" value="KAG0561829.1"/>
    <property type="molecule type" value="Genomic_DNA"/>
</dbReference>
<protein>
    <recommendedName>
        <fullName evidence="9">AP2/ERF domain-containing protein</fullName>
    </recommendedName>
</protein>
<dbReference type="SUPFAM" id="SSF54171">
    <property type="entry name" value="DNA-binding domain"/>
    <property type="match status" value="1"/>
</dbReference>
<keyword evidence="4" id="KW-0010">Activator</keyword>
<dbReference type="InterPro" id="IPR001471">
    <property type="entry name" value="AP2/ERF_dom"/>
</dbReference>
<evidence type="ECO:0000256" key="1">
    <source>
        <dbReference type="ARBA" id="ARBA00004123"/>
    </source>
</evidence>